<organism evidence="8 9">
    <name type="scientific">Danionella cerebrum</name>
    <dbReference type="NCBI Taxonomy" id="2873325"/>
    <lineage>
        <taxon>Eukaryota</taxon>
        <taxon>Metazoa</taxon>
        <taxon>Chordata</taxon>
        <taxon>Craniata</taxon>
        <taxon>Vertebrata</taxon>
        <taxon>Euteleostomi</taxon>
        <taxon>Actinopterygii</taxon>
        <taxon>Neopterygii</taxon>
        <taxon>Teleostei</taxon>
        <taxon>Ostariophysi</taxon>
        <taxon>Cypriniformes</taxon>
        <taxon>Danionidae</taxon>
        <taxon>Danioninae</taxon>
        <taxon>Danionella</taxon>
    </lineage>
</organism>
<dbReference type="SUPFAM" id="SSF49265">
    <property type="entry name" value="Fibronectin type III"/>
    <property type="match status" value="1"/>
</dbReference>
<dbReference type="PANTHER" id="PTHR44170:SF6">
    <property type="entry name" value="CONTACTIN"/>
    <property type="match status" value="1"/>
</dbReference>
<name>A0A553N201_9TELE</name>
<dbReference type="Pfam" id="PF13927">
    <property type="entry name" value="Ig_3"/>
    <property type="match status" value="1"/>
</dbReference>
<comment type="caution">
    <text evidence="8">The sequence shown here is derived from an EMBL/GenBank/DDBJ whole genome shotgun (WGS) entry which is preliminary data.</text>
</comment>
<dbReference type="InterPro" id="IPR036116">
    <property type="entry name" value="FN3_sf"/>
</dbReference>
<dbReference type="CDD" id="cd00063">
    <property type="entry name" value="FN3"/>
    <property type="match status" value="2"/>
</dbReference>
<feature type="compositionally biased region" description="Basic and acidic residues" evidence="4">
    <location>
        <begin position="16"/>
        <end position="28"/>
    </location>
</feature>
<keyword evidence="5" id="KW-1133">Transmembrane helix</keyword>
<dbReference type="Gene3D" id="2.60.40.10">
    <property type="entry name" value="Immunoglobulins"/>
    <property type="match status" value="4"/>
</dbReference>
<reference evidence="8 9" key="1">
    <citation type="journal article" date="2019" name="Sci. Data">
        <title>Hybrid genome assembly and annotation of Danionella translucida.</title>
        <authorList>
            <person name="Kadobianskyi M."/>
            <person name="Schulze L."/>
            <person name="Schuelke M."/>
            <person name="Judkewitz B."/>
        </authorList>
    </citation>
    <scope>NUCLEOTIDE SEQUENCE [LARGE SCALE GENOMIC DNA]</scope>
    <source>
        <strain evidence="8 9">Bolton</strain>
    </source>
</reference>
<feature type="region of interest" description="Disordered" evidence="4">
    <location>
        <begin position="1"/>
        <end position="28"/>
    </location>
</feature>
<feature type="region of interest" description="Disordered" evidence="4">
    <location>
        <begin position="675"/>
        <end position="714"/>
    </location>
</feature>
<proteinExistence type="predicted"/>
<evidence type="ECO:0000256" key="5">
    <source>
        <dbReference type="SAM" id="Phobius"/>
    </source>
</evidence>
<feature type="domain" description="Ig-like" evidence="6">
    <location>
        <begin position="229"/>
        <end position="267"/>
    </location>
</feature>
<dbReference type="OrthoDB" id="4062651at2759"/>
<dbReference type="SMART" id="SM00060">
    <property type="entry name" value="FN3"/>
    <property type="match status" value="2"/>
</dbReference>
<dbReference type="GO" id="GO:0098609">
    <property type="term" value="P:cell-cell adhesion"/>
    <property type="evidence" value="ECO:0007669"/>
    <property type="project" value="TreeGrafter"/>
</dbReference>
<dbReference type="PANTHER" id="PTHR44170">
    <property type="entry name" value="PROTEIN SIDEKICK"/>
    <property type="match status" value="1"/>
</dbReference>
<dbReference type="PROSITE" id="PS50835">
    <property type="entry name" value="IG_LIKE"/>
    <property type="match status" value="2"/>
</dbReference>
<evidence type="ECO:0000313" key="9">
    <source>
        <dbReference type="Proteomes" id="UP000316079"/>
    </source>
</evidence>
<feature type="domain" description="Ig-like" evidence="6">
    <location>
        <begin position="107"/>
        <end position="218"/>
    </location>
</feature>
<keyword evidence="3" id="KW-0393">Immunoglobulin domain</keyword>
<evidence type="ECO:0008006" key="10">
    <source>
        <dbReference type="Google" id="ProtNLM"/>
    </source>
</evidence>
<dbReference type="InterPro" id="IPR036179">
    <property type="entry name" value="Ig-like_dom_sf"/>
</dbReference>
<dbReference type="SUPFAM" id="SSF48726">
    <property type="entry name" value="Immunoglobulin"/>
    <property type="match status" value="2"/>
</dbReference>
<evidence type="ECO:0000256" key="3">
    <source>
        <dbReference type="ARBA" id="ARBA00023319"/>
    </source>
</evidence>
<dbReference type="InterPro" id="IPR013783">
    <property type="entry name" value="Ig-like_fold"/>
</dbReference>
<dbReference type="InterPro" id="IPR007110">
    <property type="entry name" value="Ig-like_dom"/>
</dbReference>
<dbReference type="STRING" id="623744.A0A553N201"/>
<dbReference type="Pfam" id="PF00041">
    <property type="entry name" value="fn3"/>
    <property type="match status" value="1"/>
</dbReference>
<keyword evidence="9" id="KW-1185">Reference proteome</keyword>
<feature type="transmembrane region" description="Helical" evidence="5">
    <location>
        <begin position="616"/>
        <end position="639"/>
    </location>
</feature>
<feature type="domain" description="Fibronectin type-III" evidence="7">
    <location>
        <begin position="511"/>
        <end position="602"/>
    </location>
</feature>
<feature type="domain" description="Fibronectin type-III" evidence="7">
    <location>
        <begin position="362"/>
        <end position="457"/>
    </location>
</feature>
<dbReference type="PROSITE" id="PS50853">
    <property type="entry name" value="FN3"/>
    <property type="match status" value="2"/>
</dbReference>
<evidence type="ECO:0000259" key="6">
    <source>
        <dbReference type="PROSITE" id="PS50835"/>
    </source>
</evidence>
<sequence>MVSGKNPLLQNTPPSDLERTFRSQAGERERERERLLKVRKHNTVLCIYEGAKENELFKEFQPRLSSCVEIITMRRRITIHFEEKLKRRVLGLLLALAMRFCISESGVSFVESPRNFTLSLGKLVSLRCALRVDPDLDWDPDAVNPELEESFQDPQGPPELRWLRDGEILEDADTDHMQIPQEPSGWLVRSTLRIEEVQLSDMGGYQCMFYSGSEEMLSMEGFIQLEGLPVFSLEPQSLSVEVNQALSLHCEARGPPEPVHIIWLQDGAPLNSLDDPIALSPSTLRLPGLNRSSSFSLIPSPPSNIVAEEISNSSLQLSWVPGFGGEYPISLCSLQRPHFPSVLGPNQCVSEQTRDSVPKLHPEESVLFWEFYNGFLLFSAEITGGMTFRADAALFFILLVRDTEEDLVWDEQVTALDSSTLVSNLLPFSEYDIRVSCRSSQGQSTWSQWVSISTSEGAGASSALSVLVTYDAHRVFDGFLRLHWLSLILTPGDPWFLLTRERGGNTIPDSSPENLTVLLNGTEVMMSWAEPSGRINGRLQGYVMEYSTPNTHRVILDVGLDKELMINLSEPLSNISFRVFAYTSAGAGPWTLQQTVTLTQSETGLSRGSSPTGFSWHWWYVVMAVCVCVALAVLLAVYATRLRHKETRFGEAFEPMMERGELVVRYRARRTYSRRTTEATRYNSRPPYDTPRPMAQSNTTQRQHGPPRALGQTPFRAELEPRGEEEVALMPPFTPSVCTTSTSTKPFLTAPDASPDLPKDTVCVVELPCCSSIDGGNR</sequence>
<keyword evidence="5" id="KW-0812">Transmembrane</keyword>
<protein>
    <recommendedName>
        <fullName evidence="10">Ig-like domain-containing protein</fullName>
    </recommendedName>
</protein>
<dbReference type="EMBL" id="SRMA01027122">
    <property type="protein sequence ID" value="TRY59455.1"/>
    <property type="molecule type" value="Genomic_DNA"/>
</dbReference>
<evidence type="ECO:0000313" key="8">
    <source>
        <dbReference type="EMBL" id="TRY59455.1"/>
    </source>
</evidence>
<evidence type="ECO:0000256" key="2">
    <source>
        <dbReference type="ARBA" id="ARBA00023157"/>
    </source>
</evidence>
<evidence type="ECO:0000256" key="4">
    <source>
        <dbReference type="SAM" id="MobiDB-lite"/>
    </source>
</evidence>
<dbReference type="InterPro" id="IPR003599">
    <property type="entry name" value="Ig_sub"/>
</dbReference>
<dbReference type="Proteomes" id="UP000316079">
    <property type="component" value="Unassembled WGS sequence"/>
</dbReference>
<gene>
    <name evidence="8" type="ORF">DNTS_002180</name>
</gene>
<dbReference type="InterPro" id="IPR003961">
    <property type="entry name" value="FN3_dom"/>
</dbReference>
<evidence type="ECO:0000259" key="7">
    <source>
        <dbReference type="PROSITE" id="PS50853"/>
    </source>
</evidence>
<accession>A0A553N201</accession>
<dbReference type="AlphaFoldDB" id="A0A553N201"/>
<keyword evidence="1" id="KW-0677">Repeat</keyword>
<dbReference type="GO" id="GO:0016020">
    <property type="term" value="C:membrane"/>
    <property type="evidence" value="ECO:0007669"/>
    <property type="project" value="UniProtKB-SubCell"/>
</dbReference>
<dbReference type="SMART" id="SM00409">
    <property type="entry name" value="IG"/>
    <property type="match status" value="2"/>
</dbReference>
<evidence type="ECO:0000256" key="1">
    <source>
        <dbReference type="ARBA" id="ARBA00022737"/>
    </source>
</evidence>
<keyword evidence="2" id="KW-1015">Disulfide bond</keyword>
<keyword evidence="5" id="KW-0472">Membrane</keyword>